<dbReference type="Proteomes" id="UP000093759">
    <property type="component" value="Unassembled WGS sequence"/>
</dbReference>
<proteinExistence type="predicted"/>
<dbReference type="EMBL" id="LZMF01000004">
    <property type="protein sequence ID" value="OBK91495.1"/>
    <property type="molecule type" value="Genomic_DNA"/>
</dbReference>
<comment type="caution">
    <text evidence="2">The sequence shown here is derived from an EMBL/GenBank/DDBJ whole genome shotgun (WGS) entry which is preliminary data.</text>
</comment>
<dbReference type="AlphaFoldDB" id="A0A1A3U977"/>
<protein>
    <submittedName>
        <fullName evidence="2">Uncharacterized protein</fullName>
    </submittedName>
</protein>
<sequence>MTATNDLSVGSATLPSMTNTTRLHLVEPIPTWRDLAGQLSASDIAFLEHLESNPGTTATPFSLRIRAERMVRRDQLAATFADVPPPADATQVSHWEEDTDTSEPERHFWGTVRDVDGIGVQIHGFQQADGRVTERCITVDCDLGDIDAGKARAVGSAFLAAADELEQLQSAGAVAR</sequence>
<gene>
    <name evidence="2" type="ORF">A5648_14125</name>
</gene>
<evidence type="ECO:0000256" key="1">
    <source>
        <dbReference type="SAM" id="MobiDB-lite"/>
    </source>
</evidence>
<name>A0A1A3U977_MYCSD</name>
<accession>A0A1A3U977</accession>
<feature type="region of interest" description="Disordered" evidence="1">
    <location>
        <begin position="84"/>
        <end position="103"/>
    </location>
</feature>
<organism evidence="2 3">
    <name type="scientific">Mycolicibacter sinensis (strain JDM601)</name>
    <name type="common">Mycobacterium sinense</name>
    <dbReference type="NCBI Taxonomy" id="875328"/>
    <lineage>
        <taxon>Bacteria</taxon>
        <taxon>Bacillati</taxon>
        <taxon>Actinomycetota</taxon>
        <taxon>Actinomycetes</taxon>
        <taxon>Mycobacteriales</taxon>
        <taxon>Mycobacteriaceae</taxon>
        <taxon>Mycolicibacter</taxon>
    </lineage>
</organism>
<dbReference type="RefSeq" id="WP_065022655.1">
    <property type="nucleotide sequence ID" value="NZ_LZMF01000004.1"/>
</dbReference>
<evidence type="ECO:0000313" key="2">
    <source>
        <dbReference type="EMBL" id="OBK91495.1"/>
    </source>
</evidence>
<reference evidence="3" key="1">
    <citation type="submission" date="2016-06" db="EMBL/GenBank/DDBJ databases">
        <authorList>
            <person name="Sutton G."/>
            <person name="Brinkac L."/>
            <person name="Sanka R."/>
            <person name="Adams M."/>
            <person name="Lau E."/>
            <person name="Garcia-Basteiro A."/>
            <person name="Lopez-Varela E."/>
            <person name="Palencia S."/>
        </authorList>
    </citation>
    <scope>NUCLEOTIDE SEQUENCE [LARGE SCALE GENOMIC DNA]</scope>
    <source>
        <strain evidence="3">1274684.2</strain>
    </source>
</reference>
<evidence type="ECO:0000313" key="3">
    <source>
        <dbReference type="Proteomes" id="UP000093759"/>
    </source>
</evidence>